<reference evidence="2" key="1">
    <citation type="journal article" date="2023" name="Nat. Plants">
        <title>Single-cell RNA sequencing provides a high-resolution roadmap for understanding the multicellular compartmentation of specialized metabolism.</title>
        <authorList>
            <person name="Sun S."/>
            <person name="Shen X."/>
            <person name="Li Y."/>
            <person name="Li Y."/>
            <person name="Wang S."/>
            <person name="Li R."/>
            <person name="Zhang H."/>
            <person name="Shen G."/>
            <person name="Guo B."/>
            <person name="Wei J."/>
            <person name="Xu J."/>
            <person name="St-Pierre B."/>
            <person name="Chen S."/>
            <person name="Sun C."/>
        </authorList>
    </citation>
    <scope>NUCLEOTIDE SEQUENCE [LARGE SCALE GENOMIC DNA]</scope>
</reference>
<comment type="caution">
    <text evidence="1">The sequence shown here is derived from an EMBL/GenBank/DDBJ whole genome shotgun (WGS) entry which is preliminary data.</text>
</comment>
<name>A0ACC0BHN2_CATRO</name>
<dbReference type="Proteomes" id="UP001060085">
    <property type="component" value="Linkage Group LG03"/>
</dbReference>
<evidence type="ECO:0000313" key="1">
    <source>
        <dbReference type="EMBL" id="KAI5672160.1"/>
    </source>
</evidence>
<protein>
    <submittedName>
        <fullName evidence="1">Uncharacterized protein</fullName>
    </submittedName>
</protein>
<evidence type="ECO:0000313" key="2">
    <source>
        <dbReference type="Proteomes" id="UP001060085"/>
    </source>
</evidence>
<dbReference type="EMBL" id="CM044703">
    <property type="protein sequence ID" value="KAI5672160.1"/>
    <property type="molecule type" value="Genomic_DNA"/>
</dbReference>
<gene>
    <name evidence="1" type="ORF">M9H77_12524</name>
</gene>
<accession>A0ACC0BHN2</accession>
<organism evidence="1 2">
    <name type="scientific">Catharanthus roseus</name>
    <name type="common">Madagascar periwinkle</name>
    <name type="synonym">Vinca rosea</name>
    <dbReference type="NCBI Taxonomy" id="4058"/>
    <lineage>
        <taxon>Eukaryota</taxon>
        <taxon>Viridiplantae</taxon>
        <taxon>Streptophyta</taxon>
        <taxon>Embryophyta</taxon>
        <taxon>Tracheophyta</taxon>
        <taxon>Spermatophyta</taxon>
        <taxon>Magnoliopsida</taxon>
        <taxon>eudicotyledons</taxon>
        <taxon>Gunneridae</taxon>
        <taxon>Pentapetalae</taxon>
        <taxon>asterids</taxon>
        <taxon>lamiids</taxon>
        <taxon>Gentianales</taxon>
        <taxon>Apocynaceae</taxon>
        <taxon>Rauvolfioideae</taxon>
        <taxon>Vinceae</taxon>
        <taxon>Catharanthinae</taxon>
        <taxon>Catharanthus</taxon>
    </lineage>
</organism>
<sequence>MGRGHMRKYAGDAGIFMEPTGASALSTPTQPAAPVPLVPTSQISPLSTPQTSPPLKAPTTSSPPTKQPTTTLTPSMAPTTSTLTAHPTAPSVAPEMTPPTWKLLFHDSWEVLELNVDLPSRTRRTRIRDGGRRPIKHTGGFISFTKSLVKKQAVLAERFSRSKELEELHKDRKEEKKRGKKFYKIKKKAKEEVAVTVTTIPDDLHLMTIAAGGMTRSNLYGASSEATHLRVKSNHTPSCRGLALIRPCYAHAEQRMLQRWRLLFRASPLGVVASACKEFQELRLFPSDLHGVGYAAVTEEGLVAISIGWYNCSIQLVCCLQLQSFDVKLIDVNKTCKVTKGGPVMKYAAMLVYGNYHGVVGYAKAKGPAIPIALQKVGINGANVDVDSLRSGASGAQVNWKNIAKVPLKTLISSGRWSYDKEDTGNIDNDMVEESHVRKIKKDAYYVASFDGPGLIITTFQLKENDKDNNYAKWAKAMRLALPAVVLSLLEEREDTTRTEVGLLMAECLLEVNRDRDRRCRQENVKKMAGSLLRRSGGKERLRPKAAAPAAQIPRLPFQI</sequence>
<keyword evidence="2" id="KW-1185">Reference proteome</keyword>
<proteinExistence type="predicted"/>